<dbReference type="GO" id="GO:0016020">
    <property type="term" value="C:membrane"/>
    <property type="evidence" value="ECO:0007669"/>
    <property type="project" value="UniProtKB-SubCell"/>
</dbReference>
<dbReference type="InterPro" id="IPR001516">
    <property type="entry name" value="Proton_antipo_N"/>
</dbReference>
<organism evidence="10 11">
    <name type="scientific">Oryzomonas rubra</name>
    <dbReference type="NCBI Taxonomy" id="2509454"/>
    <lineage>
        <taxon>Bacteria</taxon>
        <taxon>Pseudomonadati</taxon>
        <taxon>Thermodesulfobacteriota</taxon>
        <taxon>Desulfuromonadia</taxon>
        <taxon>Geobacterales</taxon>
        <taxon>Geobacteraceae</taxon>
        <taxon>Oryzomonas</taxon>
    </lineage>
</organism>
<evidence type="ECO:0000256" key="1">
    <source>
        <dbReference type="ARBA" id="ARBA00004127"/>
    </source>
</evidence>
<evidence type="ECO:0000313" key="11">
    <source>
        <dbReference type="Proteomes" id="UP000324298"/>
    </source>
</evidence>
<feature type="transmembrane region" description="Helical" evidence="7">
    <location>
        <begin position="136"/>
        <end position="155"/>
    </location>
</feature>
<feature type="transmembrane region" description="Helical" evidence="7">
    <location>
        <begin position="533"/>
        <end position="551"/>
    </location>
</feature>
<feature type="transmembrane region" description="Helical" evidence="7">
    <location>
        <begin position="273"/>
        <end position="294"/>
    </location>
</feature>
<evidence type="ECO:0000256" key="3">
    <source>
        <dbReference type="ARBA" id="ARBA00022989"/>
    </source>
</evidence>
<accession>A0A5A9XGR5</accession>
<dbReference type="Pfam" id="PF00361">
    <property type="entry name" value="Proton_antipo_M"/>
    <property type="match status" value="1"/>
</dbReference>
<evidence type="ECO:0000256" key="5">
    <source>
        <dbReference type="RuleBase" id="RU000320"/>
    </source>
</evidence>
<dbReference type="InterPro" id="IPR003945">
    <property type="entry name" value="NU5C-like"/>
</dbReference>
<dbReference type="PANTHER" id="PTHR42829:SF2">
    <property type="entry name" value="NADH-UBIQUINONE OXIDOREDUCTASE CHAIN 5"/>
    <property type="match status" value="1"/>
</dbReference>
<dbReference type="NCBIfam" id="TIGR01974">
    <property type="entry name" value="NDH_I_L"/>
    <property type="match status" value="1"/>
</dbReference>
<feature type="transmembrane region" description="Helical" evidence="7">
    <location>
        <begin position="167"/>
        <end position="188"/>
    </location>
</feature>
<evidence type="ECO:0000256" key="4">
    <source>
        <dbReference type="ARBA" id="ARBA00023136"/>
    </source>
</evidence>
<proteinExistence type="predicted"/>
<feature type="transmembrane region" description="Helical" evidence="7">
    <location>
        <begin position="640"/>
        <end position="659"/>
    </location>
</feature>
<dbReference type="GO" id="GO:0003954">
    <property type="term" value="F:NADH dehydrogenase activity"/>
    <property type="evidence" value="ECO:0007669"/>
    <property type="project" value="TreeGrafter"/>
</dbReference>
<dbReference type="GO" id="GO:0012505">
    <property type="term" value="C:endomembrane system"/>
    <property type="evidence" value="ECO:0007669"/>
    <property type="project" value="UniProtKB-SubCell"/>
</dbReference>
<dbReference type="GO" id="GO:0015990">
    <property type="term" value="P:electron transport coupled proton transport"/>
    <property type="evidence" value="ECO:0007669"/>
    <property type="project" value="TreeGrafter"/>
</dbReference>
<dbReference type="NCBIfam" id="NF005141">
    <property type="entry name" value="PRK06590.1"/>
    <property type="match status" value="1"/>
</dbReference>
<evidence type="ECO:0000259" key="9">
    <source>
        <dbReference type="Pfam" id="PF00662"/>
    </source>
</evidence>
<name>A0A5A9XGR5_9BACT</name>
<evidence type="ECO:0000256" key="2">
    <source>
        <dbReference type="ARBA" id="ARBA00022692"/>
    </source>
</evidence>
<comment type="caution">
    <text evidence="10">The sequence shown here is derived from an EMBL/GenBank/DDBJ whole genome shotgun (WGS) entry which is preliminary data.</text>
</comment>
<feature type="transmembrane region" description="Helical" evidence="7">
    <location>
        <begin position="243"/>
        <end position="261"/>
    </location>
</feature>
<evidence type="ECO:0000313" key="10">
    <source>
        <dbReference type="EMBL" id="KAA0892236.1"/>
    </source>
</evidence>
<feature type="transmembrane region" description="Helical" evidence="7">
    <location>
        <begin position="200"/>
        <end position="222"/>
    </location>
</feature>
<dbReference type="PRINTS" id="PR01434">
    <property type="entry name" value="NADHDHGNASE5"/>
</dbReference>
<dbReference type="GO" id="GO:0042773">
    <property type="term" value="P:ATP synthesis coupled electron transport"/>
    <property type="evidence" value="ECO:0007669"/>
    <property type="project" value="InterPro"/>
</dbReference>
<dbReference type="PANTHER" id="PTHR42829">
    <property type="entry name" value="NADH-UBIQUINONE OXIDOREDUCTASE CHAIN 5"/>
    <property type="match status" value="1"/>
</dbReference>
<dbReference type="AlphaFoldDB" id="A0A5A9XGR5"/>
<evidence type="ECO:0000256" key="7">
    <source>
        <dbReference type="SAM" id="Phobius"/>
    </source>
</evidence>
<feature type="transmembrane region" description="Helical" evidence="7">
    <location>
        <begin position="113"/>
        <end position="130"/>
    </location>
</feature>
<sequence length="660" mass="69560">MNLYLALILLLPLLGGLCNALLGRLLPRRVGVVVACGVIWGAFACAVLAFAGFTGPVRVELGSWLAAFTFQAPIALYLDQLSLSLTLMITFVCGLIHLYSVGYMQDDPAWARYFALLNIFVFAMLTLVLAENLPLLYLGWEGVGFCSYALIGFWYTEEKNATAGRKAFITTRIGDTAFGIAIVWMYQLSGSVSITHLNSMGALIPAAVVTTLGLLLLAGAAGKSAQLPLSVWLPDAMAGPTPVSAQIHAATMVTAGVYLLARMFPLIGSSETVRAAIALTGGITAFYAATCACTQRDLKRILAYSTISQIGYMVLGVGAGALTGATFHLLTHAFFKALLFLGAGCVITALHHQQDIFRMGGLRTKLAAVYWPFLAGALCLAGFPLTGGFFSKDAILGGVAAQGGALYGGLLLLGLFTALLTSFYTFRMVFVVFHGGEENSLPLGGGGSGRGGSNNSAHNILHPPPNPLPSREGGHSALPKTMTLTLIPLALLGLCGGLLNLPAYLGYEGGLDGFLGSIPGFGGVEQASHADEIALQIVAATLSLAGLGLAWSRYTGSRRAEALAREEAGQPGARFLLNGWYLDNLYWALVINPFNHLARFLWKRWDEAGIDGTLDGLARLTARLGGLPAAWSTGRVATSLFGLASGVAIILVYLVWVTLS</sequence>
<dbReference type="Pfam" id="PF00662">
    <property type="entry name" value="Proton_antipo_N"/>
    <property type="match status" value="1"/>
</dbReference>
<feature type="compositionally biased region" description="Gly residues" evidence="6">
    <location>
        <begin position="443"/>
        <end position="452"/>
    </location>
</feature>
<protein>
    <submittedName>
        <fullName evidence="10">NADH-quinone oxidoreductase subunit L</fullName>
    </submittedName>
</protein>
<dbReference type="RefSeq" id="WP_149307173.1">
    <property type="nucleotide sequence ID" value="NZ_SRSD01000004.1"/>
</dbReference>
<dbReference type="InterPro" id="IPR001750">
    <property type="entry name" value="ND/Mrp_TM"/>
</dbReference>
<comment type="subcellular location">
    <subcellularLocation>
        <location evidence="1">Endomembrane system</location>
        <topology evidence="1">Multi-pass membrane protein</topology>
    </subcellularLocation>
    <subcellularLocation>
        <location evidence="5">Membrane</location>
        <topology evidence="5">Multi-pass membrane protein</topology>
    </subcellularLocation>
</comment>
<evidence type="ECO:0000256" key="6">
    <source>
        <dbReference type="SAM" id="MobiDB-lite"/>
    </source>
</evidence>
<feature type="transmembrane region" description="Helical" evidence="7">
    <location>
        <begin position="30"/>
        <end position="54"/>
    </location>
</feature>
<feature type="transmembrane region" description="Helical" evidence="7">
    <location>
        <begin position="486"/>
        <end position="507"/>
    </location>
</feature>
<keyword evidence="2 5" id="KW-0812">Transmembrane</keyword>
<dbReference type="Gene3D" id="1.20.5.2700">
    <property type="match status" value="1"/>
</dbReference>
<feature type="transmembrane region" description="Helical" evidence="7">
    <location>
        <begin position="301"/>
        <end position="323"/>
    </location>
</feature>
<dbReference type="EMBL" id="SRSD01000004">
    <property type="protein sequence ID" value="KAA0892236.1"/>
    <property type="molecule type" value="Genomic_DNA"/>
</dbReference>
<dbReference type="PRINTS" id="PR01435">
    <property type="entry name" value="NPOXDRDTASE5"/>
</dbReference>
<dbReference type="OrthoDB" id="9805769at2"/>
<feature type="transmembrane region" description="Helical" evidence="7">
    <location>
        <begin position="329"/>
        <end position="350"/>
    </location>
</feature>
<feature type="transmembrane region" description="Helical" evidence="7">
    <location>
        <begin position="362"/>
        <end position="385"/>
    </location>
</feature>
<gene>
    <name evidence="10" type="primary">nuoL</name>
    <name evidence="10" type="ORF">ET418_08545</name>
</gene>
<feature type="transmembrane region" description="Helical" evidence="7">
    <location>
        <begin position="84"/>
        <end position="101"/>
    </location>
</feature>
<evidence type="ECO:0000259" key="8">
    <source>
        <dbReference type="Pfam" id="PF00361"/>
    </source>
</evidence>
<feature type="region of interest" description="Disordered" evidence="6">
    <location>
        <begin position="443"/>
        <end position="475"/>
    </location>
</feature>
<feature type="transmembrane region" description="Helical" evidence="7">
    <location>
        <begin position="405"/>
        <end position="426"/>
    </location>
</feature>
<reference evidence="10 11" key="1">
    <citation type="submission" date="2019-04" db="EMBL/GenBank/DDBJ databases">
        <title>Geobacter ruber sp. nov., ferric-reducing bacteria isolated from paddy soil.</title>
        <authorList>
            <person name="Xu Z."/>
            <person name="Masuda Y."/>
            <person name="Itoh H."/>
            <person name="Senoo K."/>
        </authorList>
    </citation>
    <scope>NUCLEOTIDE SEQUENCE [LARGE SCALE GENOMIC DNA]</scope>
    <source>
        <strain evidence="10 11">Red88</strain>
    </source>
</reference>
<keyword evidence="3 7" id="KW-1133">Transmembrane helix</keyword>
<dbReference type="GO" id="GO:0008137">
    <property type="term" value="F:NADH dehydrogenase (ubiquinone) activity"/>
    <property type="evidence" value="ECO:0007669"/>
    <property type="project" value="InterPro"/>
</dbReference>
<keyword evidence="11" id="KW-1185">Reference proteome</keyword>
<dbReference type="InterPro" id="IPR018393">
    <property type="entry name" value="NADHpl_OxRdtase_5_subgr"/>
</dbReference>
<keyword evidence="4 7" id="KW-0472">Membrane</keyword>
<dbReference type="Proteomes" id="UP000324298">
    <property type="component" value="Unassembled WGS sequence"/>
</dbReference>
<feature type="domain" description="NADH:quinone oxidoreductase/Mrp antiporter transmembrane" evidence="8">
    <location>
        <begin position="130"/>
        <end position="406"/>
    </location>
</feature>
<feature type="domain" description="NADH-Ubiquinone oxidoreductase (complex I) chain 5 N-terminal" evidence="9">
    <location>
        <begin position="64"/>
        <end position="114"/>
    </location>
</feature>